<evidence type="ECO:0000313" key="7">
    <source>
        <dbReference type="EMBL" id="KAK3583259.1"/>
    </source>
</evidence>
<keyword evidence="4 5" id="KW-0472">Membrane</keyword>
<feature type="transmembrane region" description="Helical" evidence="5">
    <location>
        <begin position="193"/>
        <end position="212"/>
    </location>
</feature>
<feature type="transmembrane region" description="Helical" evidence="5">
    <location>
        <begin position="138"/>
        <end position="157"/>
    </location>
</feature>
<dbReference type="GO" id="GO:0055085">
    <property type="term" value="P:transmembrane transport"/>
    <property type="evidence" value="ECO:0007669"/>
    <property type="project" value="InterPro"/>
</dbReference>
<evidence type="ECO:0000256" key="3">
    <source>
        <dbReference type="ARBA" id="ARBA00022989"/>
    </source>
</evidence>
<dbReference type="GO" id="GO:0016020">
    <property type="term" value="C:membrane"/>
    <property type="evidence" value="ECO:0007669"/>
    <property type="project" value="UniProtKB-SubCell"/>
</dbReference>
<feature type="transmembrane region" description="Helical" evidence="5">
    <location>
        <begin position="35"/>
        <end position="53"/>
    </location>
</feature>
<dbReference type="PANTHER" id="PTHR11814">
    <property type="entry name" value="SULFATE TRANSPORTER"/>
    <property type="match status" value="1"/>
</dbReference>
<sequence>MPEANECDVYVRYWRHHDYGDNLLGLFDFKKIKKIFKGLLGVLRLGFITIYLTDALVGGFTTGAAVHVFTSQLQAVLQVKADRYSGAFKLIYTYRDFFERISTINWATVITSLVCIIVLHIVSNYVNPSEKFKKISKVPVPIELIVVIFGTVASYFIQLEKGYGVYVVGDIPRGLPAPSVTQLVHIPDVIEDAVIIAIVVYAVSISMAKILAEKNDYAINPNQELIANAFCNIISSFFSCFVCAASLSRSLVQERVGGKTQVSHVCIK</sequence>
<organism evidence="7 8">
    <name type="scientific">Potamilus streckersoni</name>
    <dbReference type="NCBI Taxonomy" id="2493646"/>
    <lineage>
        <taxon>Eukaryota</taxon>
        <taxon>Metazoa</taxon>
        <taxon>Spiralia</taxon>
        <taxon>Lophotrochozoa</taxon>
        <taxon>Mollusca</taxon>
        <taxon>Bivalvia</taxon>
        <taxon>Autobranchia</taxon>
        <taxon>Heteroconchia</taxon>
        <taxon>Palaeoheterodonta</taxon>
        <taxon>Unionida</taxon>
        <taxon>Unionoidea</taxon>
        <taxon>Unionidae</taxon>
        <taxon>Ambleminae</taxon>
        <taxon>Lampsilini</taxon>
        <taxon>Potamilus</taxon>
    </lineage>
</organism>
<comment type="caution">
    <text evidence="7">The sequence shown here is derived from an EMBL/GenBank/DDBJ whole genome shotgun (WGS) entry which is preliminary data.</text>
</comment>
<feature type="transmembrane region" description="Helical" evidence="5">
    <location>
        <begin position="104"/>
        <end position="126"/>
    </location>
</feature>
<accession>A0AAE0VMD7</accession>
<reference evidence="7" key="1">
    <citation type="journal article" date="2021" name="Genome Biol. Evol.">
        <title>A High-Quality Reference Genome for a Parasitic Bivalve with Doubly Uniparental Inheritance (Bivalvia: Unionida).</title>
        <authorList>
            <person name="Smith C.H."/>
        </authorList>
    </citation>
    <scope>NUCLEOTIDE SEQUENCE</scope>
    <source>
        <strain evidence="7">CHS0354</strain>
    </source>
</reference>
<protein>
    <recommendedName>
        <fullName evidence="6">SLC26A/SulP transporter domain-containing protein</fullName>
    </recommendedName>
</protein>
<dbReference type="EMBL" id="JAEAOA010000695">
    <property type="protein sequence ID" value="KAK3583259.1"/>
    <property type="molecule type" value="Genomic_DNA"/>
</dbReference>
<dbReference type="AlphaFoldDB" id="A0AAE0VMD7"/>
<dbReference type="InterPro" id="IPR011547">
    <property type="entry name" value="SLC26A/SulP_dom"/>
</dbReference>
<feature type="transmembrane region" description="Helical" evidence="5">
    <location>
        <begin position="224"/>
        <end position="247"/>
    </location>
</feature>
<dbReference type="InterPro" id="IPR001902">
    <property type="entry name" value="SLC26A/SulP_fam"/>
</dbReference>
<keyword evidence="2 5" id="KW-0812">Transmembrane</keyword>
<evidence type="ECO:0000313" key="8">
    <source>
        <dbReference type="Proteomes" id="UP001195483"/>
    </source>
</evidence>
<keyword evidence="3 5" id="KW-1133">Transmembrane helix</keyword>
<comment type="subcellular location">
    <subcellularLocation>
        <location evidence="1">Membrane</location>
        <topology evidence="1">Multi-pass membrane protein</topology>
    </subcellularLocation>
</comment>
<evidence type="ECO:0000256" key="5">
    <source>
        <dbReference type="SAM" id="Phobius"/>
    </source>
</evidence>
<evidence type="ECO:0000256" key="1">
    <source>
        <dbReference type="ARBA" id="ARBA00004141"/>
    </source>
</evidence>
<proteinExistence type="predicted"/>
<name>A0AAE0VMD7_9BIVA</name>
<reference evidence="7" key="2">
    <citation type="journal article" date="2021" name="Genome Biol. Evol.">
        <title>Developing a high-quality reference genome for a parasitic bivalve with doubly uniparental inheritance (Bivalvia: Unionida).</title>
        <authorList>
            <person name="Smith C.H."/>
        </authorList>
    </citation>
    <scope>NUCLEOTIDE SEQUENCE</scope>
    <source>
        <strain evidence="7">CHS0354</strain>
        <tissue evidence="7">Mantle</tissue>
    </source>
</reference>
<feature type="domain" description="SLC26A/SulP transporter" evidence="6">
    <location>
        <begin position="36"/>
        <end position="265"/>
    </location>
</feature>
<evidence type="ECO:0000256" key="4">
    <source>
        <dbReference type="ARBA" id="ARBA00023136"/>
    </source>
</evidence>
<evidence type="ECO:0000256" key="2">
    <source>
        <dbReference type="ARBA" id="ARBA00022692"/>
    </source>
</evidence>
<gene>
    <name evidence="7" type="ORF">CHS0354_011145</name>
</gene>
<keyword evidence="8" id="KW-1185">Reference proteome</keyword>
<dbReference type="Proteomes" id="UP001195483">
    <property type="component" value="Unassembled WGS sequence"/>
</dbReference>
<reference evidence="7" key="3">
    <citation type="submission" date="2023-05" db="EMBL/GenBank/DDBJ databases">
        <authorList>
            <person name="Smith C.H."/>
        </authorList>
    </citation>
    <scope>NUCLEOTIDE SEQUENCE</scope>
    <source>
        <strain evidence="7">CHS0354</strain>
        <tissue evidence="7">Mantle</tissue>
    </source>
</reference>
<dbReference type="Pfam" id="PF00916">
    <property type="entry name" value="Sulfate_transp"/>
    <property type="match status" value="1"/>
</dbReference>
<evidence type="ECO:0000259" key="6">
    <source>
        <dbReference type="Pfam" id="PF00916"/>
    </source>
</evidence>